<dbReference type="RefSeq" id="WP_073122472.1">
    <property type="nucleotide sequence ID" value="NZ_BMEN01000007.1"/>
</dbReference>
<dbReference type="SUPFAM" id="SSF55486">
    <property type="entry name" value="Metalloproteases ('zincins'), catalytic domain"/>
    <property type="match status" value="1"/>
</dbReference>
<protein>
    <submittedName>
        <fullName evidence="3">Por secretion system C-terminal sorting domain-containing protein</fullName>
    </submittedName>
</protein>
<proteinExistence type="predicted"/>
<accession>A0A1M5WWM2</accession>
<dbReference type="Gene3D" id="2.60.120.260">
    <property type="entry name" value="Galactose-binding domain-like"/>
    <property type="match status" value="2"/>
</dbReference>
<dbReference type="EMBL" id="FQXQ01000007">
    <property type="protein sequence ID" value="SHH92046.1"/>
    <property type="molecule type" value="Genomic_DNA"/>
</dbReference>
<name>A0A1M5WWM2_9FLAO</name>
<dbReference type="NCBIfam" id="TIGR04183">
    <property type="entry name" value="Por_Secre_tail"/>
    <property type="match status" value="1"/>
</dbReference>
<evidence type="ECO:0000313" key="3">
    <source>
        <dbReference type="EMBL" id="SHH92046.1"/>
    </source>
</evidence>
<organism evidence="3 4">
    <name type="scientific">Wenyingzhuangia marina</name>
    <dbReference type="NCBI Taxonomy" id="1195760"/>
    <lineage>
        <taxon>Bacteria</taxon>
        <taxon>Pseudomonadati</taxon>
        <taxon>Bacteroidota</taxon>
        <taxon>Flavobacteriia</taxon>
        <taxon>Flavobacteriales</taxon>
        <taxon>Flavobacteriaceae</taxon>
        <taxon>Wenyingzhuangia</taxon>
    </lineage>
</organism>
<reference evidence="4" key="1">
    <citation type="submission" date="2016-11" db="EMBL/GenBank/DDBJ databases">
        <authorList>
            <person name="Varghese N."/>
            <person name="Submissions S."/>
        </authorList>
    </citation>
    <scope>NUCLEOTIDE SEQUENCE [LARGE SCALE GENOMIC DNA]</scope>
    <source>
        <strain evidence="4">DSM 100572</strain>
    </source>
</reference>
<dbReference type="Proteomes" id="UP000184109">
    <property type="component" value="Unassembled WGS sequence"/>
</dbReference>
<dbReference type="OrthoDB" id="9765957at2"/>
<evidence type="ECO:0000313" key="4">
    <source>
        <dbReference type="Proteomes" id="UP000184109"/>
    </source>
</evidence>
<keyword evidence="1 2" id="KW-0732">Signal</keyword>
<dbReference type="AlphaFoldDB" id="A0A1M5WWM2"/>
<gene>
    <name evidence="3" type="ORF">SAMN05444281_2725</name>
</gene>
<evidence type="ECO:0000256" key="1">
    <source>
        <dbReference type="ARBA" id="ARBA00022729"/>
    </source>
</evidence>
<sequence>MKIKLQLSILVTLLSLLFFPTNANAQTTNNLLSNISFENGFTGWVNNGMFTQTNNVFPNKDGNTYIERWVSRGQSIPNVSVQQTITGVTNGYYSLTVAAGNIQQSASGSTINNSSTPQTGVSIFANNVETSVNTVKDYTIDFFVNNGTITLGLKAENATGNWLTCDNFRLVYNGENSKTYIQELVDAANTLLSDKMNNNVRTELVSAINLGDQTIADEAATEQTIADVIQHIKEKELNAQISVNSYENLQTTIDSALAIYDDGSGKEAIALQTAINTAKDTSNNFSISLEEVNNATEALNLAIDKYNFANKTDFTDYIENPSFESSLNGWENNGMASQGNNAFSKKEGNTYAEKYVSTTQNMPNASIQQTVNGLPNGFYTLTVAAGNSNTNNLSSIQTGVYIFANDDKTPVNIINDYTINLFVSNGTTTIGLKAENASGNWIACDNFRLIFNGFDIESSKTFIQELVDTANGLLTDKMSDDYRTELISAINSGDQAIADQSVTKETLASTIQLLKDQTLNAQISVNSYLELQTAIDEALMIYGDGNGNEAAELDTAINNAITSSNNFSLSVNDIHNAINTLNTAVDKYGIANATGPAPTVITNPNYARGATMAFGRSTISGVNISTLKEHGFCWSTNPEPTIFDNKTTKYLSSNGNIYHLENLEPSTVYYMRAYAVSSGNAIGYGDVIKFITIPKGTVTYNLTSGLTGDNRTRVEAAMSSAINYYNNLTSIKGHHITVNYGSGTPTAEASYGGWMRFGPNASYQRTGTALHEMAHTIGVGTHSMWYGPSSPLRETGSRGLWLGERVDKVIQFISNNPNEHLTGDNVHMWPYGINGAQEDNGSELLYITNCLIAQALGEDGLPPTGNFATPAYTFELKDNIKYYIKSEEETTRRDNAFITIDESGNLINKVMTPSEAMGDDNAAWYLEFNPSNSYYTIKNAATGKYFTYKNTGSNGISTIARATPASNDYFQLMNARVETTIGSESYKGYWIIHPEASTSPAVLRATTSDLTTTQGLNLNNTSTSQRWLILDSNDVEELKSTLSLEDNINTSASKNLVYSEDNVLHVKNISANTEITVYDIRGVLILQENITTSSFSHRMKTGIYVVILSSDANREVKKILIH</sequence>
<dbReference type="STRING" id="1195760.SAMN05444281_2725"/>
<dbReference type="InterPro" id="IPR026444">
    <property type="entry name" value="Secre_tail"/>
</dbReference>
<dbReference type="Gene3D" id="2.80.10.50">
    <property type="match status" value="1"/>
</dbReference>
<feature type="chain" id="PRO_5012793574" evidence="2">
    <location>
        <begin position="26"/>
        <end position="1122"/>
    </location>
</feature>
<feature type="signal peptide" evidence="2">
    <location>
        <begin position="1"/>
        <end position="25"/>
    </location>
</feature>
<evidence type="ECO:0000256" key="2">
    <source>
        <dbReference type="SAM" id="SignalP"/>
    </source>
</evidence>
<keyword evidence="4" id="KW-1185">Reference proteome</keyword>